<name>A0A7W8JYC9_9DEIO</name>
<dbReference type="Proteomes" id="UP000552709">
    <property type="component" value="Unassembled WGS sequence"/>
</dbReference>
<protein>
    <submittedName>
        <fullName evidence="1">Transposase-like protein</fullName>
    </submittedName>
</protein>
<dbReference type="EMBL" id="JACHFL010000016">
    <property type="protein sequence ID" value="MBB5365230.1"/>
    <property type="molecule type" value="Genomic_DNA"/>
</dbReference>
<comment type="caution">
    <text evidence="1">The sequence shown here is derived from an EMBL/GenBank/DDBJ whole genome shotgun (WGS) entry which is preliminary data.</text>
</comment>
<evidence type="ECO:0000313" key="2">
    <source>
        <dbReference type="Proteomes" id="UP000552709"/>
    </source>
</evidence>
<proteinExistence type="predicted"/>
<evidence type="ECO:0000313" key="1">
    <source>
        <dbReference type="EMBL" id="MBB5365230.1"/>
    </source>
</evidence>
<organism evidence="1 2">
    <name type="scientific">Deinococcus humi</name>
    <dbReference type="NCBI Taxonomy" id="662880"/>
    <lineage>
        <taxon>Bacteria</taxon>
        <taxon>Thermotogati</taxon>
        <taxon>Deinococcota</taxon>
        <taxon>Deinococci</taxon>
        <taxon>Deinococcales</taxon>
        <taxon>Deinococcaceae</taxon>
        <taxon>Deinococcus</taxon>
    </lineage>
</organism>
<gene>
    <name evidence="1" type="ORF">HNQ08_004351</name>
</gene>
<reference evidence="1 2" key="1">
    <citation type="submission" date="2020-08" db="EMBL/GenBank/DDBJ databases">
        <title>Genomic Encyclopedia of Type Strains, Phase IV (KMG-IV): sequencing the most valuable type-strain genomes for metagenomic binning, comparative biology and taxonomic classification.</title>
        <authorList>
            <person name="Goeker M."/>
        </authorList>
    </citation>
    <scope>NUCLEOTIDE SEQUENCE [LARGE SCALE GENOMIC DNA]</scope>
    <source>
        <strain evidence="1 2">DSM 27939</strain>
    </source>
</reference>
<accession>A0A7W8JYC9</accession>
<dbReference type="AlphaFoldDB" id="A0A7W8JYC9"/>
<keyword evidence="2" id="KW-1185">Reference proteome</keyword>
<sequence>MPDRKPLAPLFFLGVINWALRLDHRFSLSQRDVQAVLIECGITVSHEKKAAIDIKCAP</sequence>
<dbReference type="RefSeq" id="WP_184136557.1">
    <property type="nucleotide sequence ID" value="NZ_JACHFL010000016.1"/>
</dbReference>